<feature type="transmembrane region" description="Helical" evidence="6">
    <location>
        <begin position="239"/>
        <end position="258"/>
    </location>
</feature>
<feature type="transmembrane region" description="Helical" evidence="6">
    <location>
        <begin position="265"/>
        <end position="289"/>
    </location>
</feature>
<dbReference type="Pfam" id="PF03176">
    <property type="entry name" value="MMPL"/>
    <property type="match status" value="2"/>
</dbReference>
<keyword evidence="2" id="KW-1003">Cell membrane</keyword>
<evidence type="ECO:0000256" key="6">
    <source>
        <dbReference type="SAM" id="Phobius"/>
    </source>
</evidence>
<dbReference type="PROSITE" id="PS50156">
    <property type="entry name" value="SSD"/>
    <property type="match status" value="1"/>
</dbReference>
<keyword evidence="9" id="KW-1185">Reference proteome</keyword>
<feature type="transmembrane region" description="Helical" evidence="6">
    <location>
        <begin position="650"/>
        <end position="670"/>
    </location>
</feature>
<organism evidence="8 9">
    <name type="scientific">Sessilibacter corallicola</name>
    <dbReference type="NCBI Taxonomy" id="2904075"/>
    <lineage>
        <taxon>Bacteria</taxon>
        <taxon>Pseudomonadati</taxon>
        <taxon>Pseudomonadota</taxon>
        <taxon>Gammaproteobacteria</taxon>
        <taxon>Cellvibrionales</taxon>
        <taxon>Cellvibrionaceae</taxon>
        <taxon>Sessilibacter</taxon>
    </lineage>
</organism>
<keyword evidence="5 6" id="KW-0472">Membrane</keyword>
<feature type="transmembrane region" description="Helical" evidence="6">
    <location>
        <begin position="415"/>
        <end position="442"/>
    </location>
</feature>
<reference evidence="8 9" key="1">
    <citation type="submission" date="2024-04" db="EMBL/GenBank/DDBJ databases">
        <title>Draft genome sequence of Sessilibacter corallicola NBRC 116591.</title>
        <authorList>
            <person name="Miyakawa T."/>
            <person name="Kusuya Y."/>
            <person name="Miura T."/>
        </authorList>
    </citation>
    <scope>NUCLEOTIDE SEQUENCE [LARGE SCALE GENOMIC DNA]</scope>
    <source>
        <strain evidence="8 9">KU-00831-HH</strain>
    </source>
</reference>
<keyword evidence="3 6" id="KW-0812">Transmembrane</keyword>
<feature type="transmembrane region" description="Helical" evidence="6">
    <location>
        <begin position="366"/>
        <end position="394"/>
    </location>
</feature>
<comment type="caution">
    <text evidence="8">The sequence shown here is derived from an EMBL/GenBank/DDBJ whole genome shotgun (WGS) entry which is preliminary data.</text>
</comment>
<gene>
    <name evidence="8" type="ORF">NBRC116591_16900</name>
</gene>
<comment type="subcellular location">
    <subcellularLocation>
        <location evidence="1">Cell membrane</location>
        <topology evidence="1">Multi-pass membrane protein</topology>
    </subcellularLocation>
</comment>
<keyword evidence="4 6" id="KW-1133">Transmembrane helix</keyword>
<evidence type="ECO:0000313" key="8">
    <source>
        <dbReference type="EMBL" id="GAA6167879.1"/>
    </source>
</evidence>
<feature type="transmembrane region" description="Helical" evidence="6">
    <location>
        <begin position="295"/>
        <end position="316"/>
    </location>
</feature>
<dbReference type="InterPro" id="IPR050545">
    <property type="entry name" value="Mycobact_MmpL"/>
</dbReference>
<evidence type="ECO:0000313" key="9">
    <source>
        <dbReference type="Proteomes" id="UP001465153"/>
    </source>
</evidence>
<sequence>MNKLSSILLWPIYTSEKLSEWLLFSFRKTLLFIFLLITVVLAWQASKIRPDASFIKMIPSSHPYVENYIEYRDDLAGLGNSIRVVVAAKNGDIFSAEFQETLKQVTDEVFFIPGVDRSALKSLWTPNVRWTEVTEEGFVGGPVIPPKYDGSPESLEQIRINILRSGQVGILVANDFRSALIQVPLFDTNPDTGEKLNYQDFSNQLEELIRDKYSSDEISIHITGFAKIIGDLIDGSVQVALFFAVAIIITLILLYLYSGSVMGSIIPLLCSLAAVIWQLGILSTLGYGIDPYSMLVPFLVFAIAVSHGVQIVNTITLASATNGDDKLDASRHAFKTIYTPGLTALISDAIGFITLMVIEIQVIKDLAVAASIGVAVIVLTNLMFLPLLMSYVGVGKRAINRAKVNIEKKNSRWHFLSVFAETKGSYTAIAIAVCFLAGGLYLSQDLKIGDLDKGAPELRPDSRYNSDNTFITENFSTSSDVFVVMATTTQEQCSSFDTLSYVDRFQFYLKGVPGVQSSVSLVDVSKRVTAGLNERNLKWQSISRNQFVINASLAHVPSGLMNNTCSLLPVIIYLNDHKAETLKTLTAAIEQFIDENPLDSVDFLMAAGPAGFEAATNEVIETAQYKMLIWVYSVVSILCLLTFRSIRTVICIITPLALTSILCQALMSQFGIGVKVATLPVIALGVGVGVDYGIYIYSKLQTYLSKGHSLAEAYLETLQSTGKSVAFTGFTLAIGVVFWVFSPIKFQADMGILLTFMFIWNMLGALILLPAIACLLYPKKAQSINNVVSTGAQ</sequence>
<dbReference type="SUPFAM" id="SSF82866">
    <property type="entry name" value="Multidrug efflux transporter AcrB transmembrane domain"/>
    <property type="match status" value="2"/>
</dbReference>
<proteinExistence type="predicted"/>
<feature type="transmembrane region" description="Helical" evidence="6">
    <location>
        <begin position="676"/>
        <end position="697"/>
    </location>
</feature>
<feature type="transmembrane region" description="Helical" evidence="6">
    <location>
        <begin position="21"/>
        <end position="43"/>
    </location>
</feature>
<evidence type="ECO:0000259" key="7">
    <source>
        <dbReference type="PROSITE" id="PS50156"/>
    </source>
</evidence>
<dbReference type="EMBL" id="BAABWN010000005">
    <property type="protein sequence ID" value="GAA6167879.1"/>
    <property type="molecule type" value="Genomic_DNA"/>
</dbReference>
<accession>A0ABQ0A897</accession>
<protein>
    <submittedName>
        <fullName evidence="8">RND family transporter</fullName>
    </submittedName>
</protein>
<evidence type="ECO:0000256" key="1">
    <source>
        <dbReference type="ARBA" id="ARBA00004651"/>
    </source>
</evidence>
<feature type="domain" description="SSD" evidence="7">
    <location>
        <begin position="264"/>
        <end position="391"/>
    </location>
</feature>
<dbReference type="RefSeq" id="WP_353302536.1">
    <property type="nucleotide sequence ID" value="NZ_BAABWN010000005.1"/>
</dbReference>
<dbReference type="PANTHER" id="PTHR33406:SF10">
    <property type="entry name" value="SSD DOMAIN-CONTAINING PROTEIN"/>
    <property type="match status" value="1"/>
</dbReference>
<name>A0ABQ0A897_9GAMM</name>
<dbReference type="InterPro" id="IPR000731">
    <property type="entry name" value="SSD"/>
</dbReference>
<evidence type="ECO:0000256" key="3">
    <source>
        <dbReference type="ARBA" id="ARBA00022692"/>
    </source>
</evidence>
<feature type="transmembrane region" description="Helical" evidence="6">
    <location>
        <begin position="750"/>
        <end position="777"/>
    </location>
</feature>
<dbReference type="Gene3D" id="1.20.1640.10">
    <property type="entry name" value="Multidrug efflux transporter AcrB transmembrane domain"/>
    <property type="match status" value="2"/>
</dbReference>
<dbReference type="InterPro" id="IPR004869">
    <property type="entry name" value="MMPL_dom"/>
</dbReference>
<evidence type="ECO:0000256" key="4">
    <source>
        <dbReference type="ARBA" id="ARBA00022989"/>
    </source>
</evidence>
<evidence type="ECO:0000256" key="2">
    <source>
        <dbReference type="ARBA" id="ARBA00022475"/>
    </source>
</evidence>
<feature type="transmembrane region" description="Helical" evidence="6">
    <location>
        <begin position="725"/>
        <end position="744"/>
    </location>
</feature>
<feature type="transmembrane region" description="Helical" evidence="6">
    <location>
        <begin position="627"/>
        <end position="643"/>
    </location>
</feature>
<dbReference type="Proteomes" id="UP001465153">
    <property type="component" value="Unassembled WGS sequence"/>
</dbReference>
<dbReference type="PANTHER" id="PTHR33406">
    <property type="entry name" value="MEMBRANE PROTEIN MJ1562-RELATED"/>
    <property type="match status" value="1"/>
</dbReference>
<feature type="transmembrane region" description="Helical" evidence="6">
    <location>
        <begin position="337"/>
        <end position="360"/>
    </location>
</feature>
<evidence type="ECO:0000256" key="5">
    <source>
        <dbReference type="ARBA" id="ARBA00023136"/>
    </source>
</evidence>